<dbReference type="EC" id="1.1.1.169" evidence="2"/>
<name>A0A381YVQ8_9ZZZZ</name>
<evidence type="ECO:0000256" key="3">
    <source>
        <dbReference type="ARBA" id="ARBA00022857"/>
    </source>
</evidence>
<feature type="domain" description="Ketopantoate reductase N-terminal" evidence="6">
    <location>
        <begin position="27"/>
        <end position="117"/>
    </location>
</feature>
<dbReference type="InterPro" id="IPR008927">
    <property type="entry name" value="6-PGluconate_DH-like_C_sf"/>
</dbReference>
<comment type="similarity">
    <text evidence="1">Belongs to the ketopantoate reductase family.</text>
</comment>
<sequence>VVHTPEGAIEMVSPDRYDVLDSEEGPVPDVHVGTCDVAIIAGKAATTPILASLAEEVLSPGGLAISIQNGLGHAETLAHRIGRKRVLGGSTTHSAWKDGDGSVHWSGRGVVELGQLDGSGMAGVSKELYDALEAAGLIPKWSSDIQSVIWRKLLINVAINPVCAIAGVRNGALAQVPELWEQSIEAMREAELVARAAGIDVGDGDTEDYLRKVVIATADNRVSMLQDLMAGRRTEIDALCGEVVAKGEGFGVPTP</sequence>
<proteinExistence type="inferred from homology"/>
<protein>
    <recommendedName>
        <fullName evidence="2">2-dehydropantoate 2-reductase</fullName>
        <ecNumber evidence="2">1.1.1.169</ecNumber>
    </recommendedName>
    <alternativeName>
        <fullName evidence="5">Ketopantoate reductase</fullName>
    </alternativeName>
</protein>
<evidence type="ECO:0000256" key="1">
    <source>
        <dbReference type="ARBA" id="ARBA00007870"/>
    </source>
</evidence>
<dbReference type="EMBL" id="UINC01019093">
    <property type="protein sequence ID" value="SVA80673.1"/>
    <property type="molecule type" value="Genomic_DNA"/>
</dbReference>
<evidence type="ECO:0000259" key="7">
    <source>
        <dbReference type="Pfam" id="PF08546"/>
    </source>
</evidence>
<dbReference type="Gene3D" id="1.10.1040.10">
    <property type="entry name" value="N-(1-d-carboxylethyl)-l-norvaline Dehydrogenase, domain 2"/>
    <property type="match status" value="1"/>
</dbReference>
<dbReference type="GO" id="GO:0005737">
    <property type="term" value="C:cytoplasm"/>
    <property type="evidence" value="ECO:0007669"/>
    <property type="project" value="TreeGrafter"/>
</dbReference>
<dbReference type="Pfam" id="PF02558">
    <property type="entry name" value="ApbA"/>
    <property type="match status" value="1"/>
</dbReference>
<dbReference type="SUPFAM" id="SSF51735">
    <property type="entry name" value="NAD(P)-binding Rossmann-fold domains"/>
    <property type="match status" value="1"/>
</dbReference>
<dbReference type="SUPFAM" id="SSF48179">
    <property type="entry name" value="6-phosphogluconate dehydrogenase C-terminal domain-like"/>
    <property type="match status" value="1"/>
</dbReference>
<evidence type="ECO:0000313" key="8">
    <source>
        <dbReference type="EMBL" id="SVA80673.1"/>
    </source>
</evidence>
<dbReference type="InterPro" id="IPR013332">
    <property type="entry name" value="KPR_N"/>
</dbReference>
<dbReference type="GO" id="GO:0050661">
    <property type="term" value="F:NADP binding"/>
    <property type="evidence" value="ECO:0007669"/>
    <property type="project" value="TreeGrafter"/>
</dbReference>
<dbReference type="PANTHER" id="PTHR43765">
    <property type="entry name" value="2-DEHYDROPANTOATE 2-REDUCTASE-RELATED"/>
    <property type="match status" value="1"/>
</dbReference>
<evidence type="ECO:0000256" key="2">
    <source>
        <dbReference type="ARBA" id="ARBA00013014"/>
    </source>
</evidence>
<feature type="domain" description="Ketopantoate reductase C-terminal" evidence="7">
    <location>
        <begin position="144"/>
        <end position="255"/>
    </location>
</feature>
<reference evidence="8" key="1">
    <citation type="submission" date="2018-05" db="EMBL/GenBank/DDBJ databases">
        <authorList>
            <person name="Lanie J.A."/>
            <person name="Ng W.-L."/>
            <person name="Kazmierczak K.M."/>
            <person name="Andrzejewski T.M."/>
            <person name="Davidsen T.M."/>
            <person name="Wayne K.J."/>
            <person name="Tettelin H."/>
            <person name="Glass J.I."/>
            <person name="Rusch D."/>
            <person name="Podicherti R."/>
            <person name="Tsui H.-C.T."/>
            <person name="Winkler M.E."/>
        </authorList>
    </citation>
    <scope>NUCLEOTIDE SEQUENCE</scope>
</reference>
<keyword evidence="4" id="KW-0560">Oxidoreductase</keyword>
<dbReference type="Gene3D" id="3.40.50.720">
    <property type="entry name" value="NAD(P)-binding Rossmann-like Domain"/>
    <property type="match status" value="1"/>
</dbReference>
<feature type="non-terminal residue" evidence="8">
    <location>
        <position position="1"/>
    </location>
</feature>
<dbReference type="AlphaFoldDB" id="A0A381YVQ8"/>
<dbReference type="InterPro" id="IPR036291">
    <property type="entry name" value="NAD(P)-bd_dom_sf"/>
</dbReference>
<evidence type="ECO:0000256" key="4">
    <source>
        <dbReference type="ARBA" id="ARBA00023002"/>
    </source>
</evidence>
<evidence type="ECO:0000256" key="5">
    <source>
        <dbReference type="ARBA" id="ARBA00032024"/>
    </source>
</evidence>
<accession>A0A381YVQ8</accession>
<evidence type="ECO:0000259" key="6">
    <source>
        <dbReference type="Pfam" id="PF02558"/>
    </source>
</evidence>
<dbReference type="NCBIfam" id="TIGR00745">
    <property type="entry name" value="apbA_panE"/>
    <property type="match status" value="1"/>
</dbReference>
<dbReference type="GO" id="GO:0008677">
    <property type="term" value="F:2-dehydropantoate 2-reductase activity"/>
    <property type="evidence" value="ECO:0007669"/>
    <property type="project" value="UniProtKB-EC"/>
</dbReference>
<dbReference type="InterPro" id="IPR050838">
    <property type="entry name" value="Ketopantoate_reductase"/>
</dbReference>
<dbReference type="PANTHER" id="PTHR43765:SF2">
    <property type="entry name" value="2-DEHYDROPANTOATE 2-REDUCTASE"/>
    <property type="match status" value="1"/>
</dbReference>
<dbReference type="InterPro" id="IPR013752">
    <property type="entry name" value="KPA_reductase"/>
</dbReference>
<organism evidence="8">
    <name type="scientific">marine metagenome</name>
    <dbReference type="NCBI Taxonomy" id="408172"/>
    <lineage>
        <taxon>unclassified sequences</taxon>
        <taxon>metagenomes</taxon>
        <taxon>ecological metagenomes</taxon>
    </lineage>
</organism>
<keyword evidence="3" id="KW-0521">NADP</keyword>
<gene>
    <name evidence="8" type="ORF">METZ01_LOCUS133527</name>
</gene>
<dbReference type="GO" id="GO:0015940">
    <property type="term" value="P:pantothenate biosynthetic process"/>
    <property type="evidence" value="ECO:0007669"/>
    <property type="project" value="InterPro"/>
</dbReference>
<dbReference type="InterPro" id="IPR013328">
    <property type="entry name" value="6PGD_dom2"/>
</dbReference>
<feature type="non-terminal residue" evidence="8">
    <location>
        <position position="255"/>
    </location>
</feature>
<dbReference type="InterPro" id="IPR003710">
    <property type="entry name" value="ApbA"/>
</dbReference>
<dbReference type="Pfam" id="PF08546">
    <property type="entry name" value="ApbA_C"/>
    <property type="match status" value="1"/>
</dbReference>